<protein>
    <submittedName>
        <fullName evidence="1">Uncharacterized protein</fullName>
    </submittedName>
</protein>
<dbReference type="AlphaFoldDB" id="A0A1V3WJ02"/>
<sequence length="45" mass="4656">MLRAVVDRARQGVTVVVVGHRAPVVAIGDRVVEVTAGSEVGYAPV</sequence>
<proteinExistence type="predicted"/>
<dbReference type="EMBL" id="MVBM01000009">
    <property type="protein sequence ID" value="OOK66812.1"/>
    <property type="molecule type" value="Genomic_DNA"/>
</dbReference>
<comment type="caution">
    <text evidence="1">The sequence shown here is derived from an EMBL/GenBank/DDBJ whole genome shotgun (WGS) entry which is preliminary data.</text>
</comment>
<gene>
    <name evidence="1" type="ORF">BZL30_8125</name>
</gene>
<evidence type="ECO:0000313" key="2">
    <source>
        <dbReference type="Proteomes" id="UP000189229"/>
    </source>
</evidence>
<organism evidence="1 2">
    <name type="scientific">Mycobacterium kansasii</name>
    <dbReference type="NCBI Taxonomy" id="1768"/>
    <lineage>
        <taxon>Bacteria</taxon>
        <taxon>Bacillati</taxon>
        <taxon>Actinomycetota</taxon>
        <taxon>Actinomycetes</taxon>
        <taxon>Mycobacteriales</taxon>
        <taxon>Mycobacteriaceae</taxon>
        <taxon>Mycobacterium</taxon>
    </lineage>
</organism>
<dbReference type="Proteomes" id="UP000189229">
    <property type="component" value="Unassembled WGS sequence"/>
</dbReference>
<evidence type="ECO:0000313" key="1">
    <source>
        <dbReference type="EMBL" id="OOK66812.1"/>
    </source>
</evidence>
<name>A0A1V3WJ02_MYCKA</name>
<reference evidence="1 2" key="1">
    <citation type="submission" date="2017-02" db="EMBL/GenBank/DDBJ databases">
        <title>Complete genome sequences of Mycobacterium kansasii strains isolated from rhesus macaques.</title>
        <authorList>
            <person name="Panda A."/>
            <person name="Nagaraj S."/>
            <person name="Zhao X."/>
            <person name="Tettelin H."/>
            <person name="Detolla L.J."/>
        </authorList>
    </citation>
    <scope>NUCLEOTIDE SEQUENCE [LARGE SCALE GENOMIC DNA]</scope>
    <source>
        <strain evidence="1 2">11-3813</strain>
    </source>
</reference>
<accession>A0A1V3WJ02</accession>